<dbReference type="NCBIfam" id="NF004322">
    <property type="entry name" value="PRK05715.1-4"/>
    <property type="match status" value="1"/>
</dbReference>
<keyword evidence="8 10" id="KW-1133">Transmembrane helix</keyword>
<dbReference type="HAMAP" id="MF_01456">
    <property type="entry name" value="NDH1_NuoK"/>
    <property type="match status" value="1"/>
</dbReference>
<geneLocation type="chloroplast" evidence="11"/>
<evidence type="ECO:0000256" key="7">
    <source>
        <dbReference type="ARBA" id="ARBA00022957"/>
    </source>
</evidence>
<accession>A0AAU7VA72</accession>
<name>A0AAU7VA72_9VIRI</name>
<dbReference type="EMBL" id="OR858607">
    <property type="protein sequence ID" value="XBW34434.1"/>
    <property type="molecule type" value="Genomic_DNA"/>
</dbReference>
<keyword evidence="10" id="KW-0793">Thylakoid</keyword>
<comment type="catalytic activity">
    <reaction evidence="10">
        <text>a plastoquinone + NADPH + (n+1) H(+)(in) = a plastoquinol + NADP(+) + n H(+)(out)</text>
        <dbReference type="Rhea" id="RHEA:42612"/>
        <dbReference type="Rhea" id="RHEA-COMP:9561"/>
        <dbReference type="Rhea" id="RHEA-COMP:9562"/>
        <dbReference type="ChEBI" id="CHEBI:15378"/>
        <dbReference type="ChEBI" id="CHEBI:17757"/>
        <dbReference type="ChEBI" id="CHEBI:57783"/>
        <dbReference type="ChEBI" id="CHEBI:58349"/>
        <dbReference type="ChEBI" id="CHEBI:62192"/>
    </reaction>
</comment>
<dbReference type="PANTHER" id="PTHR11434:SF16">
    <property type="entry name" value="NADH-UBIQUINONE OXIDOREDUCTASE CHAIN 4L"/>
    <property type="match status" value="1"/>
</dbReference>
<keyword evidence="5 10" id="KW-0874">Quinone</keyword>
<keyword evidence="7 10" id="KW-0618">Plastoquinone</keyword>
<dbReference type="Gene3D" id="1.10.287.3510">
    <property type="match status" value="1"/>
</dbReference>
<feature type="transmembrane region" description="Helical" evidence="10">
    <location>
        <begin position="60"/>
        <end position="84"/>
    </location>
</feature>
<keyword evidence="11" id="KW-0150">Chloroplast</keyword>
<proteinExistence type="inferred from homology"/>
<reference evidence="11" key="1">
    <citation type="submission" date="2023-11" db="EMBL/GenBank/DDBJ databases">
        <authorList>
            <person name="Liu Y."/>
        </authorList>
    </citation>
    <scope>NUCLEOTIDE SEQUENCE</scope>
</reference>
<keyword evidence="4 10" id="KW-0812">Transmembrane</keyword>
<dbReference type="GO" id="GO:0042773">
    <property type="term" value="P:ATP synthesis coupled electron transport"/>
    <property type="evidence" value="ECO:0007669"/>
    <property type="project" value="InterPro"/>
</dbReference>
<dbReference type="GO" id="GO:0016655">
    <property type="term" value="F:oxidoreductase activity, acting on NAD(P)H, quinone or similar compound as acceptor"/>
    <property type="evidence" value="ECO:0007669"/>
    <property type="project" value="UniProtKB-UniRule"/>
</dbReference>
<comment type="subcellular location">
    <subcellularLocation>
        <location evidence="1">Membrane</location>
        <topology evidence="1">Multi-pass membrane protein</topology>
    </subcellularLocation>
    <subcellularLocation>
        <location evidence="10">Plastid</location>
        <location evidence="10">Chloroplast thylakoid membrane</location>
        <topology evidence="10">Multi-pass membrane protein</topology>
    </subcellularLocation>
</comment>
<evidence type="ECO:0000256" key="3">
    <source>
        <dbReference type="ARBA" id="ARBA00022448"/>
    </source>
</evidence>
<keyword evidence="10" id="KW-1278">Translocase</keyword>
<keyword evidence="9 10" id="KW-0472">Membrane</keyword>
<comment type="catalytic activity">
    <reaction evidence="10">
        <text>a plastoquinone + NADH + (n+1) H(+)(in) = a plastoquinol + NAD(+) + n H(+)(out)</text>
        <dbReference type="Rhea" id="RHEA:42608"/>
        <dbReference type="Rhea" id="RHEA-COMP:9561"/>
        <dbReference type="Rhea" id="RHEA-COMP:9562"/>
        <dbReference type="ChEBI" id="CHEBI:15378"/>
        <dbReference type="ChEBI" id="CHEBI:17757"/>
        <dbReference type="ChEBI" id="CHEBI:57540"/>
        <dbReference type="ChEBI" id="CHEBI:57945"/>
        <dbReference type="ChEBI" id="CHEBI:62192"/>
    </reaction>
</comment>
<dbReference type="GO" id="GO:0030964">
    <property type="term" value="C:NADH dehydrogenase complex"/>
    <property type="evidence" value="ECO:0007669"/>
    <property type="project" value="TreeGrafter"/>
</dbReference>
<evidence type="ECO:0000256" key="1">
    <source>
        <dbReference type="ARBA" id="ARBA00004141"/>
    </source>
</evidence>
<dbReference type="NCBIfam" id="NF004323">
    <property type="entry name" value="PRK05715.1-5"/>
    <property type="match status" value="1"/>
</dbReference>
<evidence type="ECO:0000256" key="8">
    <source>
        <dbReference type="ARBA" id="ARBA00022989"/>
    </source>
</evidence>
<evidence type="ECO:0000256" key="2">
    <source>
        <dbReference type="ARBA" id="ARBA00010519"/>
    </source>
</evidence>
<comment type="subunit">
    <text evidence="10">NDH is composed of at least 16 different subunits, 5 of which are encoded in the nucleus.</text>
</comment>
<comment type="function">
    <text evidence="10">NDH shuttles electrons from NAD(P)H:plastoquinone, via FMN and iron-sulfur (Fe-S) centers, to quinones in the photosynthetic chain and possibly in a chloroplast respiratory chain. The immediate electron acceptor for the enzyme in this species is believed to be plastoquinone. Couples the redox reaction to proton translocation, and thus conserves the redox energy in a proton gradient.</text>
</comment>
<dbReference type="FunFam" id="1.10.287.3510:FF:000001">
    <property type="entry name" value="NADH-quinone oxidoreductase subunit K"/>
    <property type="match status" value="1"/>
</dbReference>
<dbReference type="PANTHER" id="PTHR11434">
    <property type="entry name" value="NADH-UBIQUINONE OXIDOREDUCTASE SUBUNIT ND4L"/>
    <property type="match status" value="1"/>
</dbReference>
<sequence>MIQQFLALAACVFCIGIYGLLTTNNLVRALMCLELLFNAVNINLIAFSNFVDSQDAKGQVFALFVIALAAAEAAVGLAILLAIYRTKGSVRMDGLNLLKW</sequence>
<organism evidence="11">
    <name type="scientific">Streptosarcina moshanensis</name>
    <dbReference type="NCBI Taxonomy" id="3096259"/>
    <lineage>
        <taxon>Eukaryota</taxon>
        <taxon>Viridiplantae</taxon>
        <taxon>Streptophyta</taxon>
        <taxon>Klebsormidiophyceae</taxon>
        <taxon>Hormidiellales</taxon>
        <taxon>Hormidiellaceae</taxon>
        <taxon>Streptosarcina</taxon>
    </lineage>
</organism>
<protein>
    <recommendedName>
        <fullName evidence="10">NAD(P)H-quinone oxidoreductase subunit 4L, chloroplastic</fullName>
        <ecNumber evidence="10">7.1.1.-</ecNumber>
    </recommendedName>
    <alternativeName>
        <fullName evidence="10">NAD(P)H dehydrogenase subunit 4L</fullName>
    </alternativeName>
    <alternativeName>
        <fullName evidence="10">NADH-plastoquinone oxidoreductase subunit 4L</fullName>
    </alternativeName>
</protein>
<evidence type="ECO:0000256" key="6">
    <source>
        <dbReference type="ARBA" id="ARBA00022857"/>
    </source>
</evidence>
<evidence type="ECO:0000256" key="5">
    <source>
        <dbReference type="ARBA" id="ARBA00022719"/>
    </source>
</evidence>
<evidence type="ECO:0000256" key="9">
    <source>
        <dbReference type="ARBA" id="ARBA00023136"/>
    </source>
</evidence>
<dbReference type="InterPro" id="IPR001133">
    <property type="entry name" value="NADH_UbQ_OxRdtase_chain4L/K"/>
</dbReference>
<evidence type="ECO:0000256" key="10">
    <source>
        <dbReference type="HAMAP-Rule" id="MF_01456"/>
    </source>
</evidence>
<dbReference type="InterPro" id="IPR039428">
    <property type="entry name" value="NUOK/Mnh_C1-like"/>
</dbReference>
<dbReference type="EC" id="7.1.1.-" evidence="10"/>
<feature type="transmembrane region" description="Helical" evidence="10">
    <location>
        <begin position="30"/>
        <end position="48"/>
    </location>
</feature>
<feature type="transmembrane region" description="Helical" evidence="10">
    <location>
        <begin position="6"/>
        <end position="23"/>
    </location>
</feature>
<keyword evidence="11" id="KW-0934">Plastid</keyword>
<evidence type="ECO:0000256" key="4">
    <source>
        <dbReference type="ARBA" id="ARBA00022692"/>
    </source>
</evidence>
<dbReference type="GO" id="GO:0019684">
    <property type="term" value="P:photosynthesis, light reaction"/>
    <property type="evidence" value="ECO:0007669"/>
    <property type="project" value="UniProtKB-UniRule"/>
</dbReference>
<dbReference type="GO" id="GO:0009535">
    <property type="term" value="C:chloroplast thylakoid membrane"/>
    <property type="evidence" value="ECO:0007669"/>
    <property type="project" value="UniProtKB-SubCell"/>
</dbReference>
<dbReference type="NCBIfam" id="NF004320">
    <property type="entry name" value="PRK05715.1-2"/>
    <property type="match status" value="1"/>
</dbReference>
<dbReference type="Pfam" id="PF00420">
    <property type="entry name" value="Oxidored_q2"/>
    <property type="match status" value="1"/>
</dbReference>
<dbReference type="GO" id="GO:0048038">
    <property type="term" value="F:quinone binding"/>
    <property type="evidence" value="ECO:0007669"/>
    <property type="project" value="UniProtKB-KW"/>
</dbReference>
<evidence type="ECO:0000313" key="11">
    <source>
        <dbReference type="EMBL" id="XBW34434.1"/>
    </source>
</evidence>
<keyword evidence="6 10" id="KW-0521">NADP</keyword>
<dbReference type="AlphaFoldDB" id="A0AAU7VA72"/>
<comment type="similarity">
    <text evidence="2 10">Belongs to the complex I subunit 4L family.</text>
</comment>
<keyword evidence="10" id="KW-0520">NAD</keyword>
<keyword evidence="3 10" id="KW-0813">Transport</keyword>
<gene>
    <name evidence="10 11" type="primary">ndhE</name>
</gene>